<dbReference type="AlphaFoldDB" id="A0A819LHF3"/>
<evidence type="ECO:0000313" key="1">
    <source>
        <dbReference type="EMBL" id="CAF1117413.1"/>
    </source>
</evidence>
<evidence type="ECO:0000313" key="4">
    <source>
        <dbReference type="EMBL" id="CAF3961846.1"/>
    </source>
</evidence>
<evidence type="ECO:0000313" key="2">
    <source>
        <dbReference type="EMBL" id="CAF1126558.1"/>
    </source>
</evidence>
<accession>A0A819LHF3</accession>
<dbReference type="Proteomes" id="UP000663823">
    <property type="component" value="Unassembled WGS sequence"/>
</dbReference>
<evidence type="ECO:0000313" key="5">
    <source>
        <dbReference type="Proteomes" id="UP000663823"/>
    </source>
</evidence>
<organism evidence="4 5">
    <name type="scientific">Rotaria sordida</name>
    <dbReference type="NCBI Taxonomy" id="392033"/>
    <lineage>
        <taxon>Eukaryota</taxon>
        <taxon>Metazoa</taxon>
        <taxon>Spiralia</taxon>
        <taxon>Gnathifera</taxon>
        <taxon>Rotifera</taxon>
        <taxon>Eurotatoria</taxon>
        <taxon>Bdelloidea</taxon>
        <taxon>Philodinida</taxon>
        <taxon>Philodinidae</taxon>
        <taxon>Rotaria</taxon>
    </lineage>
</organism>
<dbReference type="Proteomes" id="UP000663874">
    <property type="component" value="Unassembled WGS sequence"/>
</dbReference>
<protein>
    <submittedName>
        <fullName evidence="4">Uncharacterized protein</fullName>
    </submittedName>
</protein>
<dbReference type="EMBL" id="CAJOBE010003910">
    <property type="protein sequence ID" value="CAF3906793.1"/>
    <property type="molecule type" value="Genomic_DNA"/>
</dbReference>
<proteinExistence type="predicted"/>
<comment type="caution">
    <text evidence="4">The sequence shown here is derived from an EMBL/GenBank/DDBJ whole genome shotgun (WGS) entry which is preliminary data.</text>
</comment>
<dbReference type="EMBL" id="CAJNOO010001224">
    <property type="protein sequence ID" value="CAF1117413.1"/>
    <property type="molecule type" value="Genomic_DNA"/>
</dbReference>
<reference evidence="4" key="1">
    <citation type="submission" date="2021-02" db="EMBL/GenBank/DDBJ databases">
        <authorList>
            <person name="Nowell W R."/>
        </authorList>
    </citation>
    <scope>NUCLEOTIDE SEQUENCE</scope>
</reference>
<dbReference type="OrthoDB" id="10004663at2759"/>
<dbReference type="EMBL" id="CAJOAX010005842">
    <property type="protein sequence ID" value="CAF3961846.1"/>
    <property type="molecule type" value="Genomic_DNA"/>
</dbReference>
<dbReference type="Proteomes" id="UP000663882">
    <property type="component" value="Unassembled WGS sequence"/>
</dbReference>
<dbReference type="EMBL" id="CAJNOU010000974">
    <property type="protein sequence ID" value="CAF1126558.1"/>
    <property type="molecule type" value="Genomic_DNA"/>
</dbReference>
<dbReference type="Proteomes" id="UP000663889">
    <property type="component" value="Unassembled WGS sequence"/>
</dbReference>
<gene>
    <name evidence="3" type="ORF">FNK824_LOCUS20879</name>
    <name evidence="4" type="ORF">OTI717_LOCUS26947</name>
    <name evidence="1" type="ORF">RFH988_LOCUS20166</name>
    <name evidence="2" type="ORF">SEV965_LOCUS17187</name>
</gene>
<sequence length="146" mass="17482">MNKQERFEYWTKFVIHHPKANIFDAKQFFIDMIEKNFLTILNYQQKRLVTMMNIYIKENRNFLSKQLKLNSNECQQICKKALEKFIQCDFTHMTLLDIDLINNAYQSSDPIEYPIDDLQLRIIFDMIAVLHGVLRSASQSLTYSFE</sequence>
<name>A0A819LHF3_9BILA</name>
<evidence type="ECO:0000313" key="3">
    <source>
        <dbReference type="EMBL" id="CAF3906793.1"/>
    </source>
</evidence>